<gene>
    <name evidence="2" type="ORF">JQS43_06695</name>
</gene>
<dbReference type="KEGG" id="nhy:JQS43_06695"/>
<protein>
    <submittedName>
        <fullName evidence="2">Uncharacterized protein</fullName>
    </submittedName>
</protein>
<dbReference type="RefSeq" id="WP_239678202.1">
    <property type="nucleotide sequence ID" value="NZ_CP070499.1"/>
</dbReference>
<name>A0A895YDW7_9ACTN</name>
<dbReference type="EMBL" id="CP070499">
    <property type="protein sequence ID" value="QSB16004.1"/>
    <property type="molecule type" value="Genomic_DNA"/>
</dbReference>
<dbReference type="AlphaFoldDB" id="A0A895YDW7"/>
<dbReference type="Proteomes" id="UP000662857">
    <property type="component" value="Chromosome"/>
</dbReference>
<reference evidence="2" key="1">
    <citation type="submission" date="2021-02" db="EMBL/GenBank/DDBJ databases">
        <title>Natrosporangium hydrolyticum gen. nov., sp. nov, a haloalkaliphilic actinobacterium from a soda solonchak soil.</title>
        <authorList>
            <person name="Sorokin D.Y."/>
            <person name="Khijniak T.V."/>
            <person name="Zakharycheva A.P."/>
            <person name="Boueva O.V."/>
            <person name="Ariskina E.V."/>
            <person name="Hahnke R.L."/>
            <person name="Bunk B."/>
            <person name="Sproer C."/>
            <person name="Schumann P."/>
            <person name="Evtushenko L.I."/>
            <person name="Kublanov I.V."/>
        </authorList>
    </citation>
    <scope>NUCLEOTIDE SEQUENCE</scope>
    <source>
        <strain evidence="2">DSM 106523</strain>
    </source>
</reference>
<proteinExistence type="predicted"/>
<organism evidence="2 3">
    <name type="scientific">Natronosporangium hydrolyticum</name>
    <dbReference type="NCBI Taxonomy" id="2811111"/>
    <lineage>
        <taxon>Bacteria</taxon>
        <taxon>Bacillati</taxon>
        <taxon>Actinomycetota</taxon>
        <taxon>Actinomycetes</taxon>
        <taxon>Micromonosporales</taxon>
        <taxon>Micromonosporaceae</taxon>
        <taxon>Natronosporangium</taxon>
    </lineage>
</organism>
<evidence type="ECO:0000313" key="2">
    <source>
        <dbReference type="EMBL" id="QSB16004.1"/>
    </source>
</evidence>
<evidence type="ECO:0000313" key="3">
    <source>
        <dbReference type="Proteomes" id="UP000662857"/>
    </source>
</evidence>
<keyword evidence="3" id="KW-1185">Reference proteome</keyword>
<accession>A0A895YDW7</accession>
<sequence>MNSAPAGQHVIVPFTVESPPGSGGSPVVSKLVEVSEPAAAGSERPPSALVLQFGHCAKIEESMVVDD</sequence>
<feature type="compositionally biased region" description="Low complexity" evidence="1">
    <location>
        <begin position="16"/>
        <end position="28"/>
    </location>
</feature>
<feature type="region of interest" description="Disordered" evidence="1">
    <location>
        <begin position="1"/>
        <end position="28"/>
    </location>
</feature>
<evidence type="ECO:0000256" key="1">
    <source>
        <dbReference type="SAM" id="MobiDB-lite"/>
    </source>
</evidence>